<evidence type="ECO:0000256" key="1">
    <source>
        <dbReference type="ARBA" id="ARBA00005163"/>
    </source>
</evidence>
<organism evidence="5 6">
    <name type="scientific">Candidatus Faecivivens stercoripullorum</name>
    <dbReference type="NCBI Taxonomy" id="2840805"/>
    <lineage>
        <taxon>Bacteria</taxon>
        <taxon>Bacillati</taxon>
        <taxon>Bacillota</taxon>
        <taxon>Clostridia</taxon>
        <taxon>Eubacteriales</taxon>
        <taxon>Oscillospiraceae</taxon>
        <taxon>Oscillospiraceae incertae sedis</taxon>
        <taxon>Candidatus Faecivivens</taxon>
    </lineage>
</organism>
<reference evidence="5" key="1">
    <citation type="submission" date="2020-10" db="EMBL/GenBank/DDBJ databases">
        <authorList>
            <person name="Gilroy R."/>
        </authorList>
    </citation>
    <scope>NUCLEOTIDE SEQUENCE</scope>
    <source>
        <strain evidence="5">ChiBcec7-5410</strain>
    </source>
</reference>
<dbReference type="AlphaFoldDB" id="A0A9D1KS03"/>
<dbReference type="Pfam" id="PF00285">
    <property type="entry name" value="Citrate_synt"/>
    <property type="match status" value="1"/>
</dbReference>
<dbReference type="SUPFAM" id="SSF48256">
    <property type="entry name" value="Citrate synthase"/>
    <property type="match status" value="1"/>
</dbReference>
<dbReference type="Proteomes" id="UP000824160">
    <property type="component" value="Unassembled WGS sequence"/>
</dbReference>
<dbReference type="InterPro" id="IPR036969">
    <property type="entry name" value="Citrate_synthase_sf"/>
</dbReference>
<dbReference type="InterPro" id="IPR016143">
    <property type="entry name" value="Citrate_synth-like_sm_a-sub"/>
</dbReference>
<dbReference type="GO" id="GO:0036440">
    <property type="term" value="F:citrate synthase activity"/>
    <property type="evidence" value="ECO:0007669"/>
    <property type="project" value="UniProtKB-EC"/>
</dbReference>
<evidence type="ECO:0000256" key="4">
    <source>
        <dbReference type="ARBA" id="ARBA00022679"/>
    </source>
</evidence>
<dbReference type="PANTHER" id="PTHR11739">
    <property type="entry name" value="CITRATE SYNTHASE"/>
    <property type="match status" value="1"/>
</dbReference>
<dbReference type="Gene3D" id="1.10.230.10">
    <property type="entry name" value="Cytochrome P450-Terp, domain 2"/>
    <property type="match status" value="1"/>
</dbReference>
<dbReference type="GO" id="GO:0005975">
    <property type="term" value="P:carbohydrate metabolic process"/>
    <property type="evidence" value="ECO:0007669"/>
    <property type="project" value="TreeGrafter"/>
</dbReference>
<dbReference type="InterPro" id="IPR002020">
    <property type="entry name" value="Citrate_synthase"/>
</dbReference>
<dbReference type="InterPro" id="IPR016142">
    <property type="entry name" value="Citrate_synth-like_lrg_a-sub"/>
</dbReference>
<comment type="caution">
    <text evidence="5">The sequence shown here is derived from an EMBL/GenBank/DDBJ whole genome shotgun (WGS) entry which is preliminary data.</text>
</comment>
<dbReference type="GO" id="GO:0006099">
    <property type="term" value="P:tricarboxylic acid cycle"/>
    <property type="evidence" value="ECO:0007669"/>
    <property type="project" value="TreeGrafter"/>
</dbReference>
<evidence type="ECO:0000256" key="2">
    <source>
        <dbReference type="ARBA" id="ARBA00010566"/>
    </source>
</evidence>
<dbReference type="NCBIfam" id="NF010635">
    <property type="entry name" value="PRK14032.1"/>
    <property type="match status" value="1"/>
</dbReference>
<dbReference type="EMBL" id="DVLW01000174">
    <property type="protein sequence ID" value="HIT94794.1"/>
    <property type="molecule type" value="Genomic_DNA"/>
</dbReference>
<dbReference type="PRINTS" id="PR00143">
    <property type="entry name" value="CITRTSNTHASE"/>
</dbReference>
<accession>A0A9D1KS03</accession>
<comment type="similarity">
    <text evidence="2">Belongs to the citrate synthase family.</text>
</comment>
<reference evidence="5" key="2">
    <citation type="journal article" date="2021" name="PeerJ">
        <title>Extensive microbial diversity within the chicken gut microbiome revealed by metagenomics and culture.</title>
        <authorList>
            <person name="Gilroy R."/>
            <person name="Ravi A."/>
            <person name="Getino M."/>
            <person name="Pursley I."/>
            <person name="Horton D.L."/>
            <person name="Alikhan N.F."/>
            <person name="Baker D."/>
            <person name="Gharbi K."/>
            <person name="Hall N."/>
            <person name="Watson M."/>
            <person name="Adriaenssens E.M."/>
            <person name="Foster-Nyarko E."/>
            <person name="Jarju S."/>
            <person name="Secka A."/>
            <person name="Antonio M."/>
            <person name="Oren A."/>
            <person name="Chaudhuri R.R."/>
            <person name="La Ragione R."/>
            <person name="Hildebrand F."/>
            <person name="Pallen M.J."/>
        </authorList>
    </citation>
    <scope>NUCLEOTIDE SEQUENCE</scope>
    <source>
        <strain evidence="5">ChiBcec7-5410</strain>
    </source>
</reference>
<sequence>MSPMKKESLDTLFNEFQKYNHIDSALNEKFGVKRGLRNADGTGVLAGLTQICNVHGYILNEGEKCPVDGELTYRGINVRDMVESCVAENRFGYEEVSYLLLFGHLPNQKQLDFYRQVLSQVRALPMGFVQDMILKAPSRDIMNKLGRSILALYSYDEFSQDEGLEAELKKAIYIIARMPTIMVNSYMAKIGNYDNKSTYFHPVRPGESVAQSILSTLRLTREYTDEEAHLLDICLMLHAEHGGGNNSTFVCRAMTSSGTDAYAAYSAAVGSLKGFRHGGANIRVCQMFEAIKAQVKDWSNDDQVREALRMVMDKKIGDGSGLIYGMGHAVYTLSDPRAIMLRDNAEKLAKIKGMEEEFQLLKKIEQLTPEVFAEKKGVTKDICANVDLYSGFVYRMLGLPEELFTPLFATARISGWAAHRIEEYSTCSRIMRPAYKSVVRNKPYIPIEERM</sequence>
<name>A0A9D1KS03_9FIRM</name>
<gene>
    <name evidence="5" type="ORF">IAC43_06380</name>
</gene>
<keyword evidence="4" id="KW-0808">Transferase</keyword>
<comment type="pathway">
    <text evidence="1">Carbohydrate metabolism; tricarboxylic acid cycle.</text>
</comment>
<dbReference type="Gene3D" id="1.10.580.10">
    <property type="entry name" value="Citrate Synthase, domain 1"/>
    <property type="match status" value="1"/>
</dbReference>
<evidence type="ECO:0000313" key="6">
    <source>
        <dbReference type="Proteomes" id="UP000824160"/>
    </source>
</evidence>
<dbReference type="EC" id="2.3.3.16" evidence="3"/>
<evidence type="ECO:0000256" key="3">
    <source>
        <dbReference type="ARBA" id="ARBA00012972"/>
    </source>
</evidence>
<proteinExistence type="inferred from homology"/>
<dbReference type="PANTHER" id="PTHR11739:SF4">
    <property type="entry name" value="CITRATE SYNTHASE, PEROXISOMAL"/>
    <property type="match status" value="1"/>
</dbReference>
<dbReference type="GO" id="GO:0005829">
    <property type="term" value="C:cytosol"/>
    <property type="evidence" value="ECO:0007669"/>
    <property type="project" value="TreeGrafter"/>
</dbReference>
<protein>
    <recommendedName>
        <fullName evidence="3">citrate synthase (unknown stereospecificity)</fullName>
        <ecNumber evidence="3">2.3.3.16</ecNumber>
    </recommendedName>
</protein>
<evidence type="ECO:0000313" key="5">
    <source>
        <dbReference type="EMBL" id="HIT94794.1"/>
    </source>
</evidence>